<proteinExistence type="inferred from homology"/>
<dbReference type="AlphaFoldDB" id="A0A9P4XZK1"/>
<comment type="similarity">
    <text evidence="8">Belongs to the xlnR/xlr1 family.</text>
</comment>
<dbReference type="GeneID" id="63834584"/>
<sequence>PKKGKKSRRIPRACDLCSQRKVKCEGGDPPCQPCRDLNVLCTFYRVKRRRGPPNKAAEAARENEKRRRLGTEGSSEAIPPLQSAAQTLVSLATPDGQVVMDAEMCIAPLGVLQLLVDDFFTYIHPLTPFPHEPTFREAFKNREDRTNPEFLSLLASMIGGLVASFPRSARLHLKASHSYDQFPRAIMLVDRCMKVALAMRPTDYMLKDTITVNDAAISYFLCLGAAYTMRPNQCRRFLGESLLFLREMGFHKMRPPPTSLSFDPSRPDDQPTDFISDEIGKRIYWCIFLGVRSMSQLGASSRDLIIPPANPNTSYPEFPREVDDAYILADRILPQPEGTVSTITGFVKCAQIYRTMDDLVRIELSHGMAAYAWDQQKQYLHSALASMTDVAESLPPELKKGSKGISSCDYQYVPAAYPDHQPTNDVRHLFARDQSKKRKVQYEIQKANIYASLLATRSHYVERYLTLRDVHLYKSRMKMQADASGSIVYRTAADYSASSLAAAAVQAAAERATDSIDRLFLNAREEVVEDLFNVLISIDQRHMEPNGGSLISKIRQVACTLLSDRSERKGQHELHNEEYLRAFLDILTKLEKTGTGTAATLSPLNQDRAAYKDPGSTMTAQDEEQELRNWADLQEQQQKLAQSDYLG</sequence>
<evidence type="ECO:0000256" key="8">
    <source>
        <dbReference type="ARBA" id="ARBA00037990"/>
    </source>
</evidence>
<dbReference type="Proteomes" id="UP000803844">
    <property type="component" value="Unassembled WGS sequence"/>
</dbReference>
<dbReference type="PROSITE" id="PS50048">
    <property type="entry name" value="ZN2_CY6_FUNGAL_2"/>
    <property type="match status" value="1"/>
</dbReference>
<keyword evidence="12" id="KW-1185">Reference proteome</keyword>
<reference evidence="11" key="1">
    <citation type="journal article" date="2020" name="Phytopathology">
        <title>Genome sequence of the chestnut blight fungus Cryphonectria parasitica EP155: A fundamental resource for an archetypical invasive plant pathogen.</title>
        <authorList>
            <person name="Crouch J.A."/>
            <person name="Dawe A."/>
            <person name="Aerts A."/>
            <person name="Barry K."/>
            <person name="Churchill A.C.L."/>
            <person name="Grimwood J."/>
            <person name="Hillman B."/>
            <person name="Milgroom M.G."/>
            <person name="Pangilinan J."/>
            <person name="Smith M."/>
            <person name="Salamov A."/>
            <person name="Schmutz J."/>
            <person name="Yadav J."/>
            <person name="Grigoriev I.V."/>
            <person name="Nuss D."/>
        </authorList>
    </citation>
    <scope>NUCLEOTIDE SEQUENCE</scope>
    <source>
        <strain evidence="11">EP155</strain>
    </source>
</reference>
<dbReference type="EMBL" id="MU032349">
    <property type="protein sequence ID" value="KAF3763675.1"/>
    <property type="molecule type" value="Genomic_DNA"/>
</dbReference>
<evidence type="ECO:0000313" key="11">
    <source>
        <dbReference type="EMBL" id="KAF3763675.1"/>
    </source>
</evidence>
<dbReference type="SMART" id="SM00066">
    <property type="entry name" value="GAL4"/>
    <property type="match status" value="1"/>
</dbReference>
<dbReference type="InterPro" id="IPR001138">
    <property type="entry name" value="Zn2Cys6_DnaBD"/>
</dbReference>
<evidence type="ECO:0000256" key="7">
    <source>
        <dbReference type="ARBA" id="ARBA00023242"/>
    </source>
</evidence>
<dbReference type="Pfam" id="PF00172">
    <property type="entry name" value="Zn_clus"/>
    <property type="match status" value="1"/>
</dbReference>
<dbReference type="RefSeq" id="XP_040774636.1">
    <property type="nucleotide sequence ID" value="XM_040917455.1"/>
</dbReference>
<feature type="non-terminal residue" evidence="11">
    <location>
        <position position="1"/>
    </location>
</feature>
<dbReference type="Pfam" id="PF04082">
    <property type="entry name" value="Fungal_trans"/>
    <property type="match status" value="1"/>
</dbReference>
<accession>A0A9P4XZK1</accession>
<keyword evidence="1" id="KW-0479">Metal-binding</keyword>
<dbReference type="GO" id="GO:0006351">
    <property type="term" value="P:DNA-templated transcription"/>
    <property type="evidence" value="ECO:0007669"/>
    <property type="project" value="InterPro"/>
</dbReference>
<dbReference type="OrthoDB" id="5284003at2759"/>
<keyword evidence="7" id="KW-0539">Nucleus</keyword>
<evidence type="ECO:0000313" key="12">
    <source>
        <dbReference type="Proteomes" id="UP000803844"/>
    </source>
</evidence>
<dbReference type="InterPro" id="IPR007219">
    <property type="entry name" value="XnlR_reg_dom"/>
</dbReference>
<dbReference type="PROSITE" id="PS00463">
    <property type="entry name" value="ZN2_CY6_FUNGAL_1"/>
    <property type="match status" value="1"/>
</dbReference>
<name>A0A9P4XZK1_CRYP1</name>
<dbReference type="GO" id="GO:0000981">
    <property type="term" value="F:DNA-binding transcription factor activity, RNA polymerase II-specific"/>
    <property type="evidence" value="ECO:0007669"/>
    <property type="project" value="InterPro"/>
</dbReference>
<evidence type="ECO:0000256" key="6">
    <source>
        <dbReference type="ARBA" id="ARBA00023163"/>
    </source>
</evidence>
<evidence type="ECO:0000256" key="1">
    <source>
        <dbReference type="ARBA" id="ARBA00022723"/>
    </source>
</evidence>
<dbReference type="Gene3D" id="4.10.240.10">
    <property type="entry name" value="Zn(2)-C6 fungal-type DNA-binding domain"/>
    <property type="match status" value="1"/>
</dbReference>
<dbReference type="CDD" id="cd00067">
    <property type="entry name" value="GAL4"/>
    <property type="match status" value="1"/>
</dbReference>
<dbReference type="GO" id="GO:0008270">
    <property type="term" value="F:zinc ion binding"/>
    <property type="evidence" value="ECO:0007669"/>
    <property type="project" value="InterPro"/>
</dbReference>
<feature type="domain" description="Zn(2)-C6 fungal-type" evidence="10">
    <location>
        <begin position="13"/>
        <end position="43"/>
    </location>
</feature>
<evidence type="ECO:0000256" key="9">
    <source>
        <dbReference type="SAM" id="MobiDB-lite"/>
    </source>
</evidence>
<gene>
    <name evidence="11" type="ORF">M406DRAFT_261603</name>
</gene>
<protein>
    <recommendedName>
        <fullName evidence="10">Zn(2)-C6 fungal-type domain-containing protein</fullName>
    </recommendedName>
</protein>
<dbReference type="PANTHER" id="PTHR47663">
    <property type="entry name" value="XYLANOLYTIC TRANSCRIPTIONAL ACTIVATOR XLNR-RELATED"/>
    <property type="match status" value="1"/>
</dbReference>
<dbReference type="PANTHER" id="PTHR47663:SF1">
    <property type="entry name" value="XYLANOLYTIC TRANSCRIPTIONAL ACTIVATOR XLNR-RELATED"/>
    <property type="match status" value="1"/>
</dbReference>
<dbReference type="GO" id="GO:0003677">
    <property type="term" value="F:DNA binding"/>
    <property type="evidence" value="ECO:0007669"/>
    <property type="project" value="UniProtKB-KW"/>
</dbReference>
<keyword evidence="2" id="KW-0862">Zinc</keyword>
<keyword evidence="6" id="KW-0804">Transcription</keyword>
<dbReference type="SUPFAM" id="SSF57701">
    <property type="entry name" value="Zn2/Cys6 DNA-binding domain"/>
    <property type="match status" value="1"/>
</dbReference>
<feature type="region of interest" description="Disordered" evidence="9">
    <location>
        <begin position="52"/>
        <end position="77"/>
    </location>
</feature>
<dbReference type="InterPro" id="IPR051439">
    <property type="entry name" value="XlnR/Xlr1"/>
</dbReference>
<evidence type="ECO:0000256" key="2">
    <source>
        <dbReference type="ARBA" id="ARBA00022833"/>
    </source>
</evidence>
<evidence type="ECO:0000256" key="5">
    <source>
        <dbReference type="ARBA" id="ARBA00023159"/>
    </source>
</evidence>
<dbReference type="InterPro" id="IPR036864">
    <property type="entry name" value="Zn2-C6_fun-type_DNA-bd_sf"/>
</dbReference>
<evidence type="ECO:0000256" key="4">
    <source>
        <dbReference type="ARBA" id="ARBA00023125"/>
    </source>
</evidence>
<keyword evidence="5" id="KW-0010">Activator</keyword>
<evidence type="ECO:0000259" key="10">
    <source>
        <dbReference type="PROSITE" id="PS50048"/>
    </source>
</evidence>
<keyword evidence="3" id="KW-0805">Transcription regulation</keyword>
<keyword evidence="4" id="KW-0238">DNA-binding</keyword>
<dbReference type="CDD" id="cd12148">
    <property type="entry name" value="fungal_TF_MHR"/>
    <property type="match status" value="1"/>
</dbReference>
<comment type="caution">
    <text evidence="11">The sequence shown here is derived from an EMBL/GenBank/DDBJ whole genome shotgun (WGS) entry which is preliminary data.</text>
</comment>
<organism evidence="11 12">
    <name type="scientific">Cryphonectria parasitica (strain ATCC 38755 / EP155)</name>
    <dbReference type="NCBI Taxonomy" id="660469"/>
    <lineage>
        <taxon>Eukaryota</taxon>
        <taxon>Fungi</taxon>
        <taxon>Dikarya</taxon>
        <taxon>Ascomycota</taxon>
        <taxon>Pezizomycotina</taxon>
        <taxon>Sordariomycetes</taxon>
        <taxon>Sordariomycetidae</taxon>
        <taxon>Diaporthales</taxon>
        <taxon>Cryphonectriaceae</taxon>
        <taxon>Cryphonectria-Endothia species complex</taxon>
        <taxon>Cryphonectria</taxon>
    </lineage>
</organism>
<evidence type="ECO:0000256" key="3">
    <source>
        <dbReference type="ARBA" id="ARBA00023015"/>
    </source>
</evidence>